<evidence type="ECO:0000313" key="2">
    <source>
        <dbReference type="EMBL" id="CAF4368665.1"/>
    </source>
</evidence>
<dbReference type="InterPro" id="IPR012337">
    <property type="entry name" value="RNaseH-like_sf"/>
</dbReference>
<dbReference type="AlphaFoldDB" id="A0A815TNL5"/>
<evidence type="ECO:0000313" key="1">
    <source>
        <dbReference type="EMBL" id="CAF1507550.1"/>
    </source>
</evidence>
<feature type="non-terminal residue" evidence="1">
    <location>
        <position position="1"/>
    </location>
</feature>
<dbReference type="SUPFAM" id="SSF53098">
    <property type="entry name" value="Ribonuclease H-like"/>
    <property type="match status" value="1"/>
</dbReference>
<dbReference type="EMBL" id="CAJNOQ010022907">
    <property type="protein sequence ID" value="CAF1507550.1"/>
    <property type="molecule type" value="Genomic_DNA"/>
</dbReference>
<name>A0A815TNL5_9BILA</name>
<evidence type="ECO:0000313" key="3">
    <source>
        <dbReference type="Proteomes" id="UP000663829"/>
    </source>
</evidence>
<organism evidence="1 3">
    <name type="scientific">Didymodactylos carnosus</name>
    <dbReference type="NCBI Taxonomy" id="1234261"/>
    <lineage>
        <taxon>Eukaryota</taxon>
        <taxon>Metazoa</taxon>
        <taxon>Spiralia</taxon>
        <taxon>Gnathifera</taxon>
        <taxon>Rotifera</taxon>
        <taxon>Eurotatoria</taxon>
        <taxon>Bdelloidea</taxon>
        <taxon>Philodinida</taxon>
        <taxon>Philodinidae</taxon>
        <taxon>Didymodactylos</taxon>
    </lineage>
</organism>
<accession>A0A815TNL5</accession>
<dbReference type="EMBL" id="CAJOBC010088437">
    <property type="protein sequence ID" value="CAF4368665.1"/>
    <property type="molecule type" value="Genomic_DNA"/>
</dbReference>
<dbReference type="PANTHER" id="PTHR45749:SF21">
    <property type="entry name" value="DUF4371 DOMAIN-CONTAINING PROTEIN"/>
    <property type="match status" value="1"/>
</dbReference>
<dbReference type="Proteomes" id="UP000663829">
    <property type="component" value="Unassembled WGS sequence"/>
</dbReference>
<evidence type="ECO:0008006" key="4">
    <source>
        <dbReference type="Google" id="ProtNLM"/>
    </source>
</evidence>
<gene>
    <name evidence="1" type="ORF">GPM918_LOCUS36965</name>
    <name evidence="2" type="ORF">SRO942_LOCUS37719</name>
</gene>
<keyword evidence="3" id="KW-1185">Reference proteome</keyword>
<sequence>FMSYEADNPVIREEFLGFTPITDLSGRGIAETVIQLIREHGLDVHKLRGQGFDGAGAMSGKFNGVQKHIRDLVPSALYVHCSNHTLNLAIGDACVLKTIRSFFGMLKCVINFINSSPKRTTIFKNAIEATVCITKKRKLITLCDTRWVERHSSVLVFEELYPAILVVLDYFVEIDHYNKFYLLLNFAVQK</sequence>
<protein>
    <recommendedName>
        <fullName evidence="4">DUF4371 domain-containing protein</fullName>
    </recommendedName>
</protein>
<proteinExistence type="predicted"/>
<dbReference type="Proteomes" id="UP000681722">
    <property type="component" value="Unassembled WGS sequence"/>
</dbReference>
<dbReference type="OrthoDB" id="6614843at2759"/>
<comment type="caution">
    <text evidence="1">The sequence shown here is derived from an EMBL/GenBank/DDBJ whole genome shotgun (WGS) entry which is preliminary data.</text>
</comment>
<reference evidence="1" key="1">
    <citation type="submission" date="2021-02" db="EMBL/GenBank/DDBJ databases">
        <authorList>
            <person name="Nowell W R."/>
        </authorList>
    </citation>
    <scope>NUCLEOTIDE SEQUENCE</scope>
</reference>
<dbReference type="PANTHER" id="PTHR45749">
    <property type="match status" value="1"/>
</dbReference>